<evidence type="ECO:0000313" key="1">
    <source>
        <dbReference type="EMBL" id="CAG8810970.1"/>
    </source>
</evidence>
<gene>
    <name evidence="1" type="ORF">GMARGA_LOCUS25227</name>
</gene>
<proteinExistence type="predicted"/>
<comment type="caution">
    <text evidence="1">The sequence shown here is derived from an EMBL/GenBank/DDBJ whole genome shotgun (WGS) entry which is preliminary data.</text>
</comment>
<reference evidence="1 2" key="1">
    <citation type="submission" date="2021-06" db="EMBL/GenBank/DDBJ databases">
        <authorList>
            <person name="Kallberg Y."/>
            <person name="Tangrot J."/>
            <person name="Rosling A."/>
        </authorList>
    </citation>
    <scope>NUCLEOTIDE SEQUENCE [LARGE SCALE GENOMIC DNA]</scope>
    <source>
        <strain evidence="1 2">120-4 pot B 10/14</strain>
    </source>
</reference>
<organism evidence="1 2">
    <name type="scientific">Gigaspora margarita</name>
    <dbReference type="NCBI Taxonomy" id="4874"/>
    <lineage>
        <taxon>Eukaryota</taxon>
        <taxon>Fungi</taxon>
        <taxon>Fungi incertae sedis</taxon>
        <taxon>Mucoromycota</taxon>
        <taxon>Glomeromycotina</taxon>
        <taxon>Glomeromycetes</taxon>
        <taxon>Diversisporales</taxon>
        <taxon>Gigasporaceae</taxon>
        <taxon>Gigaspora</taxon>
    </lineage>
</organism>
<accession>A0ABN7W1E1</accession>
<protein>
    <submittedName>
        <fullName evidence="1">25949_t:CDS:1</fullName>
    </submittedName>
</protein>
<keyword evidence="2" id="KW-1185">Reference proteome</keyword>
<dbReference type="Proteomes" id="UP000789901">
    <property type="component" value="Unassembled WGS sequence"/>
</dbReference>
<evidence type="ECO:0000313" key="2">
    <source>
        <dbReference type="Proteomes" id="UP000789901"/>
    </source>
</evidence>
<name>A0ABN7W1E1_GIGMA</name>
<dbReference type="EMBL" id="CAJVQB010027679">
    <property type="protein sequence ID" value="CAG8810970.1"/>
    <property type="molecule type" value="Genomic_DNA"/>
</dbReference>
<sequence>MLCSNCYKKIPEGEEVTKSGKNYFRASWHSGYEFSDGYEKSIRVAHLPRNINKEYIEIDIDETKIKSKNHIFYFGLYGVSEVVKERKRDEMIKLSSADPTTLAITREGMDRVDQGNQTEFKQENGKKRIYTIYSPELKQKLREIIFPCEVPSEVRAQYKGKNSHGDCILYQPGKGDLPDQLTLINKEVALDQQELEEERKEREEKKE</sequence>